<feature type="region of interest" description="Disordered" evidence="1">
    <location>
        <begin position="65"/>
        <end position="92"/>
    </location>
</feature>
<evidence type="ECO:0000256" key="1">
    <source>
        <dbReference type="SAM" id="MobiDB-lite"/>
    </source>
</evidence>
<reference evidence="2" key="1">
    <citation type="journal article" date="2020" name="mSystems">
        <title>Genome- and Community-Level Interaction Insights into Carbon Utilization and Element Cycling Functions of Hydrothermarchaeota in Hydrothermal Sediment.</title>
        <authorList>
            <person name="Zhou Z."/>
            <person name="Liu Y."/>
            <person name="Xu W."/>
            <person name="Pan J."/>
            <person name="Luo Z.H."/>
            <person name="Li M."/>
        </authorList>
    </citation>
    <scope>NUCLEOTIDE SEQUENCE [LARGE SCALE GENOMIC DNA]</scope>
    <source>
        <strain evidence="2">SpSt-132</strain>
    </source>
</reference>
<feature type="compositionally biased region" description="Acidic residues" evidence="1">
    <location>
        <begin position="67"/>
        <end position="83"/>
    </location>
</feature>
<protein>
    <recommendedName>
        <fullName evidence="3">Type I-B CRISPR-associated protein Cas8b1/Cst1</fullName>
    </recommendedName>
</protein>
<accession>A0A7C2ZHP2</accession>
<proteinExistence type="predicted"/>
<sequence length="467" mass="55217">MKRVLYPSNWLFNAGVIGLLRLLKEMGMDVNKLFKDNYVEIDLKDDEMEKLLEIVYIEKGKSKQEAEITEQEDKQDEQEEQENEQEKPEEKNDKIEVPKLFLTWKDLSLERSKIINYQNEKALYGKQKAYFSNKNEEKIAEAIKWFFQYSNPQGSIKCPFCFSDIEIEEISPLNQGFMKLLLGTSSFPNAFYNCNLDSVFACKYCSFILFCHLIGFNKFNDNELYFINADSFETMWNLSTIGALIDNLEKNTQLLETYNSYDIVYLTYDKQRKGNKEQKIKVRISTMDKDGVRLLSKAVKNVKDLDLELIDAIVKKDLSYIEGNILRNFKEAKESRKSLKALDKYLTSYYLVIEEGKDMDDIRIGLQKHIRELKTRDSGWRLIGAIQDDILRYLELVKLGRRNELIYKLTRTYSLYKERLGDSLSYVLFDEQDEEKFKFYMYSYLKEFINPKKEVINDESERNNTND</sequence>
<evidence type="ECO:0000313" key="2">
    <source>
        <dbReference type="EMBL" id="HEW45152.1"/>
    </source>
</evidence>
<comment type="caution">
    <text evidence="2">The sequence shown here is derived from an EMBL/GenBank/DDBJ whole genome shotgun (WGS) entry which is preliminary data.</text>
</comment>
<dbReference type="AlphaFoldDB" id="A0A7C2ZHP2"/>
<organism evidence="2">
    <name type="scientific">Hydrogenobacter sp</name>
    <dbReference type="NCBI Taxonomy" id="2152829"/>
    <lineage>
        <taxon>Bacteria</taxon>
        <taxon>Pseudomonadati</taxon>
        <taxon>Aquificota</taxon>
        <taxon>Aquificia</taxon>
        <taxon>Aquificales</taxon>
        <taxon>Aquificaceae</taxon>
        <taxon>Hydrogenobacter</taxon>
    </lineage>
</organism>
<evidence type="ECO:0008006" key="3">
    <source>
        <dbReference type="Google" id="ProtNLM"/>
    </source>
</evidence>
<name>A0A7C2ZHP2_9AQUI</name>
<gene>
    <name evidence="2" type="ORF">ENO47_00520</name>
</gene>
<dbReference type="EMBL" id="DSFP01000010">
    <property type="protein sequence ID" value="HEW45152.1"/>
    <property type="molecule type" value="Genomic_DNA"/>
</dbReference>